<comment type="function">
    <text evidence="3">The RuvA-RuvB-RuvC complex processes Holliday junction (HJ) DNA during genetic recombination and DNA repair, while the RuvA-RuvB complex plays an important role in the rescue of blocked DNA replication forks via replication fork reversal (RFR). RuvA specifically binds to HJ cruciform DNA, conferring on it an open structure. The RuvB hexamer acts as an ATP-dependent pump, pulling dsDNA into and through the RuvAB complex. HJ branch migration allows RuvC to scan DNA until it finds its consensus sequence, where it cleaves and resolves the cruciform DNA.</text>
</comment>
<dbReference type="InterPro" id="IPR000085">
    <property type="entry name" value="RuvA"/>
</dbReference>
<comment type="similarity">
    <text evidence="3">Belongs to the RuvA family.</text>
</comment>
<keyword evidence="3" id="KW-0963">Cytoplasm</keyword>
<evidence type="ECO:0000256" key="2">
    <source>
        <dbReference type="ARBA" id="ARBA00023204"/>
    </source>
</evidence>
<dbReference type="InterPro" id="IPR011114">
    <property type="entry name" value="RuvA_C"/>
</dbReference>
<proteinExistence type="inferred from homology"/>
<gene>
    <name evidence="3 6" type="primary">ruvA</name>
    <name evidence="6" type="ORF">KTQ36_11010</name>
</gene>
<name>A0ABS6V8Z2_9SPHN</name>
<sequence>MIARLTGKLLETTADTCVLDVQGVGYLVHISGKAIQMLGPVGGHVALMTELQVREDAMTLYGFANAAERDAFRALTGVQGVGGRVALAILTVMSPDELAAAVSTGDQARVAQANGVGPKLASRIVNELAGKLGDPAVAAAGGANAPKGSLAADAVAALTGLGFKPAPAQKAVAEAQRELEDDASLDALVRAALKKVGK</sequence>
<keyword evidence="1 3" id="KW-0227">DNA damage</keyword>
<keyword evidence="2 3" id="KW-0234">DNA repair</keyword>
<dbReference type="RefSeq" id="WP_218633701.1">
    <property type="nucleotide sequence ID" value="NZ_JAHVAH010000001.1"/>
</dbReference>
<keyword evidence="7" id="KW-1185">Reference proteome</keyword>
<keyword evidence="3" id="KW-0238">DNA-binding</keyword>
<evidence type="ECO:0000259" key="4">
    <source>
        <dbReference type="Pfam" id="PF01330"/>
    </source>
</evidence>
<keyword evidence="3" id="KW-0233">DNA recombination</keyword>
<comment type="caution">
    <text evidence="3">Lacks conserved residue(s) required for the propagation of feature annotation.</text>
</comment>
<dbReference type="CDD" id="cd14332">
    <property type="entry name" value="UBA_RuvA_C"/>
    <property type="match status" value="1"/>
</dbReference>
<evidence type="ECO:0000313" key="7">
    <source>
        <dbReference type="Proteomes" id="UP000698028"/>
    </source>
</evidence>
<accession>A0ABS6V8Z2</accession>
<feature type="domain" description="DNA helicase Holliday junction RuvA type" evidence="4">
    <location>
        <begin position="1"/>
        <end position="62"/>
    </location>
</feature>
<dbReference type="Pfam" id="PF01330">
    <property type="entry name" value="RuvA_N"/>
    <property type="match status" value="1"/>
</dbReference>
<comment type="domain">
    <text evidence="3">Has three domains with a flexible linker between the domains II and III and assumes an 'L' shape. Domain III is highly mobile and contacts RuvB.</text>
</comment>
<evidence type="ECO:0000259" key="5">
    <source>
        <dbReference type="Pfam" id="PF07499"/>
    </source>
</evidence>
<dbReference type="Proteomes" id="UP000698028">
    <property type="component" value="Unassembled WGS sequence"/>
</dbReference>
<dbReference type="NCBIfam" id="TIGR00084">
    <property type="entry name" value="ruvA"/>
    <property type="match status" value="1"/>
</dbReference>
<reference evidence="6 7" key="1">
    <citation type="submission" date="2021-07" db="EMBL/GenBank/DDBJ databases">
        <title>The draft genome sequence of Sphingomicrobium sp. B8.</title>
        <authorList>
            <person name="Mu L."/>
        </authorList>
    </citation>
    <scope>NUCLEOTIDE SEQUENCE [LARGE SCALE GENOMIC DNA]</scope>
    <source>
        <strain evidence="6 7">B8</strain>
    </source>
</reference>
<comment type="subunit">
    <text evidence="3">Homotetramer. Forms an RuvA(8)-RuvB(12)-Holliday junction (HJ) complex. HJ DNA is sandwiched between 2 RuvA tetramers; dsDNA enters through RuvA and exits via RuvB. An RuvB hexamer assembles on each DNA strand where it exits the tetramer. Each RuvB hexamer is contacted by two RuvA subunits (via domain III) on 2 adjacent RuvB subunits; this complex drives branch migration. In the full resolvosome a probable DNA-RuvA(4)-RuvB(12)-RuvC(2) complex forms which resolves the HJ.</text>
</comment>
<evidence type="ECO:0000313" key="6">
    <source>
        <dbReference type="EMBL" id="MBW0145820.1"/>
    </source>
</evidence>
<feature type="region of interest" description="Domain I" evidence="3">
    <location>
        <begin position="1"/>
        <end position="64"/>
    </location>
</feature>
<dbReference type="InterPro" id="IPR013849">
    <property type="entry name" value="DNA_helicase_Holl-junc_RuvA_I"/>
</dbReference>
<dbReference type="Pfam" id="PF07499">
    <property type="entry name" value="RuvA_C"/>
    <property type="match status" value="1"/>
</dbReference>
<protein>
    <recommendedName>
        <fullName evidence="3">Holliday junction branch migration complex subunit RuvA</fullName>
    </recommendedName>
</protein>
<comment type="caution">
    <text evidence="6">The sequence shown here is derived from an EMBL/GenBank/DDBJ whole genome shotgun (WGS) entry which is preliminary data.</text>
</comment>
<evidence type="ECO:0000256" key="1">
    <source>
        <dbReference type="ARBA" id="ARBA00022763"/>
    </source>
</evidence>
<feature type="region of interest" description="Domain III" evidence="3">
    <location>
        <begin position="150"/>
        <end position="198"/>
    </location>
</feature>
<feature type="domain" description="Holliday junction DNA helicase RuvA C-terminal" evidence="5">
    <location>
        <begin position="151"/>
        <end position="195"/>
    </location>
</feature>
<comment type="subcellular location">
    <subcellularLocation>
        <location evidence="3">Cytoplasm</location>
    </subcellularLocation>
</comment>
<organism evidence="6 7">
    <name type="scientific">Sphingomicrobium clamense</name>
    <dbReference type="NCBI Taxonomy" id="2851013"/>
    <lineage>
        <taxon>Bacteria</taxon>
        <taxon>Pseudomonadati</taxon>
        <taxon>Pseudomonadota</taxon>
        <taxon>Alphaproteobacteria</taxon>
        <taxon>Sphingomonadales</taxon>
        <taxon>Sphingomonadaceae</taxon>
        <taxon>Sphingomicrobium</taxon>
    </lineage>
</organism>
<dbReference type="HAMAP" id="MF_00031">
    <property type="entry name" value="DNA_HJ_migration_RuvA"/>
    <property type="match status" value="1"/>
</dbReference>
<evidence type="ECO:0000256" key="3">
    <source>
        <dbReference type="HAMAP-Rule" id="MF_00031"/>
    </source>
</evidence>
<dbReference type="EMBL" id="JAHVAH010000001">
    <property type="protein sequence ID" value="MBW0145820.1"/>
    <property type="molecule type" value="Genomic_DNA"/>
</dbReference>
<dbReference type="Pfam" id="PF14520">
    <property type="entry name" value="HHH_5"/>
    <property type="match status" value="1"/>
</dbReference>